<comment type="cofactor">
    <cofactor evidence="1">
        <name>pyridoxal 5'-phosphate</name>
        <dbReference type="ChEBI" id="CHEBI:597326"/>
    </cofactor>
</comment>
<dbReference type="InterPro" id="IPR015424">
    <property type="entry name" value="PyrdxlP-dep_Trfase"/>
</dbReference>
<reference evidence="5 6" key="1">
    <citation type="journal article" date="2019" name="Nat. Microbiol.">
        <title>Mediterranean grassland soil C-N compound turnover is dependent on rainfall and depth, and is mediated by genomically divergent microorganisms.</title>
        <authorList>
            <person name="Diamond S."/>
            <person name="Andeer P.F."/>
            <person name="Li Z."/>
            <person name="Crits-Christoph A."/>
            <person name="Burstein D."/>
            <person name="Anantharaman K."/>
            <person name="Lane K.R."/>
            <person name="Thomas B.C."/>
            <person name="Pan C."/>
            <person name="Northen T.R."/>
            <person name="Banfield J.F."/>
        </authorList>
    </citation>
    <scope>NUCLEOTIDE SEQUENCE [LARGE SCALE GENOMIC DNA]</scope>
    <source>
        <strain evidence="5">NP_7</strain>
    </source>
</reference>
<feature type="non-terminal residue" evidence="5">
    <location>
        <position position="127"/>
    </location>
</feature>
<dbReference type="EMBL" id="VBAO01000186">
    <property type="protein sequence ID" value="TMI81064.1"/>
    <property type="molecule type" value="Genomic_DNA"/>
</dbReference>
<dbReference type="Gene3D" id="3.40.640.10">
    <property type="entry name" value="Type I PLP-dependent aspartate aminotransferase-like (Major domain)"/>
    <property type="match status" value="1"/>
</dbReference>
<dbReference type="Gene3D" id="3.90.1150.10">
    <property type="entry name" value="Aspartate Aminotransferase, domain 1"/>
    <property type="match status" value="1"/>
</dbReference>
<accession>A0A537JBZ7</accession>
<comment type="catalytic activity">
    <reaction evidence="3">
        <text>(sulfur carrier)-H + L-cysteine = (sulfur carrier)-SH + L-alanine</text>
        <dbReference type="Rhea" id="RHEA:43892"/>
        <dbReference type="Rhea" id="RHEA-COMP:14737"/>
        <dbReference type="Rhea" id="RHEA-COMP:14739"/>
        <dbReference type="ChEBI" id="CHEBI:29917"/>
        <dbReference type="ChEBI" id="CHEBI:35235"/>
        <dbReference type="ChEBI" id="CHEBI:57972"/>
        <dbReference type="ChEBI" id="CHEBI:64428"/>
        <dbReference type="EC" id="2.8.1.7"/>
    </reaction>
</comment>
<comment type="similarity">
    <text evidence="2">Belongs to the class-V pyridoxal-phosphate-dependent aminotransferase family. NifS/IscS subfamily.</text>
</comment>
<sequence length="127" mass="13409">LSMSAHKRYGPKGVGALFVRTGTPVVAVQRGGSHERGRRGGTENVPGIVGLGAALRIAGEVMEDEHARLTAFRDRLIREALEMPGAHLNGDPVRRLSNNVNLSFDQTDSQSLVLGLDLHGVASSSGS</sequence>
<dbReference type="InterPro" id="IPR000192">
    <property type="entry name" value="Aminotrans_V_dom"/>
</dbReference>
<dbReference type="InterPro" id="IPR015422">
    <property type="entry name" value="PyrdxlP-dep_Trfase_small"/>
</dbReference>
<dbReference type="Pfam" id="PF00266">
    <property type="entry name" value="Aminotran_5"/>
    <property type="match status" value="1"/>
</dbReference>
<evidence type="ECO:0000256" key="2">
    <source>
        <dbReference type="ARBA" id="ARBA00006490"/>
    </source>
</evidence>
<evidence type="ECO:0000259" key="4">
    <source>
        <dbReference type="Pfam" id="PF00266"/>
    </source>
</evidence>
<name>A0A537JBZ7_9BACT</name>
<proteinExistence type="inferred from homology"/>
<dbReference type="InterPro" id="IPR015421">
    <property type="entry name" value="PyrdxlP-dep_Trfase_major"/>
</dbReference>
<feature type="non-terminal residue" evidence="5">
    <location>
        <position position="1"/>
    </location>
</feature>
<dbReference type="PANTHER" id="PTHR11601">
    <property type="entry name" value="CYSTEINE DESULFURYLASE FAMILY MEMBER"/>
    <property type="match status" value="1"/>
</dbReference>
<evidence type="ECO:0000313" key="6">
    <source>
        <dbReference type="Proteomes" id="UP000320048"/>
    </source>
</evidence>
<feature type="domain" description="Aminotransferase class V" evidence="4">
    <location>
        <begin position="1"/>
        <end position="127"/>
    </location>
</feature>
<dbReference type="SUPFAM" id="SSF53383">
    <property type="entry name" value="PLP-dependent transferases"/>
    <property type="match status" value="1"/>
</dbReference>
<dbReference type="PANTHER" id="PTHR11601:SF34">
    <property type="entry name" value="CYSTEINE DESULFURASE"/>
    <property type="match status" value="1"/>
</dbReference>
<comment type="caution">
    <text evidence="5">The sequence shown here is derived from an EMBL/GenBank/DDBJ whole genome shotgun (WGS) entry which is preliminary data.</text>
</comment>
<dbReference type="Proteomes" id="UP000320048">
    <property type="component" value="Unassembled WGS sequence"/>
</dbReference>
<protein>
    <submittedName>
        <fullName evidence="5">Aminotransferase class V-fold PLP-dependent enzyme</fullName>
    </submittedName>
</protein>
<keyword evidence="5" id="KW-0032">Aminotransferase</keyword>
<evidence type="ECO:0000313" key="5">
    <source>
        <dbReference type="EMBL" id="TMI81064.1"/>
    </source>
</evidence>
<evidence type="ECO:0000256" key="1">
    <source>
        <dbReference type="ARBA" id="ARBA00001933"/>
    </source>
</evidence>
<dbReference type="GO" id="GO:0031071">
    <property type="term" value="F:cysteine desulfurase activity"/>
    <property type="evidence" value="ECO:0007669"/>
    <property type="project" value="UniProtKB-EC"/>
</dbReference>
<gene>
    <name evidence="5" type="ORF">E6H04_07520</name>
</gene>
<dbReference type="AlphaFoldDB" id="A0A537JBZ7"/>
<dbReference type="GO" id="GO:0008483">
    <property type="term" value="F:transaminase activity"/>
    <property type="evidence" value="ECO:0007669"/>
    <property type="project" value="UniProtKB-KW"/>
</dbReference>
<organism evidence="5 6">
    <name type="scientific">Candidatus Segetimicrobium genomatis</name>
    <dbReference type="NCBI Taxonomy" id="2569760"/>
    <lineage>
        <taxon>Bacteria</taxon>
        <taxon>Bacillati</taxon>
        <taxon>Candidatus Sysuimicrobiota</taxon>
        <taxon>Candidatus Sysuimicrobiia</taxon>
        <taxon>Candidatus Sysuimicrobiales</taxon>
        <taxon>Candidatus Segetimicrobiaceae</taxon>
        <taxon>Candidatus Segetimicrobium</taxon>
    </lineage>
</organism>
<evidence type="ECO:0000256" key="3">
    <source>
        <dbReference type="ARBA" id="ARBA00050776"/>
    </source>
</evidence>
<keyword evidence="5" id="KW-0808">Transferase</keyword>